<evidence type="ECO:0008006" key="4">
    <source>
        <dbReference type="Google" id="ProtNLM"/>
    </source>
</evidence>
<dbReference type="OrthoDB" id="37830at2"/>
<evidence type="ECO:0000256" key="1">
    <source>
        <dbReference type="SAM" id="Phobius"/>
    </source>
</evidence>
<feature type="transmembrane region" description="Helical" evidence="1">
    <location>
        <begin position="396"/>
        <end position="415"/>
    </location>
</feature>
<feature type="transmembrane region" description="Helical" evidence="1">
    <location>
        <begin position="21"/>
        <end position="45"/>
    </location>
</feature>
<dbReference type="eggNOG" id="COG4267">
    <property type="taxonomic scope" value="Bacteria"/>
</dbReference>
<dbReference type="EMBL" id="JPVO01000051">
    <property type="protein sequence ID" value="KGR75396.1"/>
    <property type="molecule type" value="Genomic_DNA"/>
</dbReference>
<accession>A0A0A3HS41</accession>
<gene>
    <name evidence="2" type="ORF">CD33_11800</name>
</gene>
<evidence type="ECO:0000313" key="3">
    <source>
        <dbReference type="Proteomes" id="UP000030408"/>
    </source>
</evidence>
<feature type="transmembrane region" description="Helical" evidence="1">
    <location>
        <begin position="65"/>
        <end position="88"/>
    </location>
</feature>
<feature type="transmembrane region" description="Helical" evidence="1">
    <location>
        <begin position="367"/>
        <end position="389"/>
    </location>
</feature>
<sequence>MAGIGFQLKELYNQSNFFAQLRAYGYSAVTAVGPMFLSILLITIAREWLMHLDTPSSEVNLFMASVQYAFVFSQILTGGFLFVISRFVADQTFMEKEENVLSSMYGAIGIVLLIGFIAAVLFYWSSPLPLMFKFISYLFFVELNIIWILSMYVSALKDYRKIVKGYLLGVAVAALIIWAATGLLGFETAIAVFIGLDIGFLLIAIMLLRDIFGYFQLNNKQYFYFLTYMEKYPLLFFVGLFYYLGLYGHNMAVWIGDRKVIVADTFLMAPYYDTPVFYAYLSVLPALILFMVTLETTFYTTYKKYYGRILNGFPLQDIESAKQEMYRTLRLEILFLAQVQLLVTFVFLFIGVRFLPFLGLTQDQIDIFIIVVLGSWFLSLMITFFLILLYFDERKAAFSLTGLYALISFSTTILFSGQFGLYGAGMFTAAALSFVYGSRMLIKQLNEIDYTTFCYQPIIYKEKITRTERFLRKIGSLD</sequence>
<organism evidence="2 3">
    <name type="scientific">Ureibacillus sinduriensis BLB-1 = JCM 15800</name>
    <dbReference type="NCBI Taxonomy" id="1384057"/>
    <lineage>
        <taxon>Bacteria</taxon>
        <taxon>Bacillati</taxon>
        <taxon>Bacillota</taxon>
        <taxon>Bacilli</taxon>
        <taxon>Bacillales</taxon>
        <taxon>Caryophanaceae</taxon>
        <taxon>Ureibacillus</taxon>
    </lineage>
</organism>
<keyword evidence="3" id="KW-1185">Reference proteome</keyword>
<feature type="transmembrane region" description="Helical" evidence="1">
    <location>
        <begin position="165"/>
        <end position="184"/>
    </location>
</feature>
<keyword evidence="1" id="KW-0472">Membrane</keyword>
<dbReference type="AlphaFoldDB" id="A0A0A3HS41"/>
<evidence type="ECO:0000313" key="2">
    <source>
        <dbReference type="EMBL" id="KGR75396.1"/>
    </source>
</evidence>
<dbReference type="Proteomes" id="UP000030408">
    <property type="component" value="Unassembled WGS sequence"/>
</dbReference>
<name>A0A0A3HS41_9BACL</name>
<dbReference type="RefSeq" id="WP_036200886.1">
    <property type="nucleotide sequence ID" value="NZ_AVCY01000005.1"/>
</dbReference>
<comment type="caution">
    <text evidence="2">The sequence shown here is derived from an EMBL/GenBank/DDBJ whole genome shotgun (WGS) entry which is preliminary data.</text>
</comment>
<dbReference type="STRING" id="1384057.CD33_11800"/>
<feature type="transmembrane region" description="Helical" evidence="1">
    <location>
        <begin position="421"/>
        <end position="442"/>
    </location>
</feature>
<proteinExistence type="predicted"/>
<keyword evidence="1" id="KW-1133">Transmembrane helix</keyword>
<feature type="transmembrane region" description="Helical" evidence="1">
    <location>
        <begin position="100"/>
        <end position="124"/>
    </location>
</feature>
<feature type="transmembrane region" description="Helical" evidence="1">
    <location>
        <begin position="276"/>
        <end position="294"/>
    </location>
</feature>
<dbReference type="InterPro" id="IPR031617">
    <property type="entry name" value="PelG"/>
</dbReference>
<feature type="transmembrane region" description="Helical" evidence="1">
    <location>
        <begin position="190"/>
        <end position="212"/>
    </location>
</feature>
<feature type="transmembrane region" description="Helical" evidence="1">
    <location>
        <begin position="130"/>
        <end position="153"/>
    </location>
</feature>
<dbReference type="Pfam" id="PF16933">
    <property type="entry name" value="PelG"/>
    <property type="match status" value="1"/>
</dbReference>
<protein>
    <recommendedName>
        <fullName evidence="4">Transmembrane protein</fullName>
    </recommendedName>
</protein>
<feature type="transmembrane region" description="Helical" evidence="1">
    <location>
        <begin position="333"/>
        <end position="355"/>
    </location>
</feature>
<reference evidence="2 3" key="1">
    <citation type="submission" date="2014-02" db="EMBL/GenBank/DDBJ databases">
        <title>Draft genome sequence of Lysinibacillus sinduriensis JCM 15800.</title>
        <authorList>
            <person name="Zhang F."/>
            <person name="Wang G."/>
            <person name="Zhang L."/>
        </authorList>
    </citation>
    <scope>NUCLEOTIDE SEQUENCE [LARGE SCALE GENOMIC DNA]</scope>
    <source>
        <strain evidence="2 3">JCM 15800</strain>
    </source>
</reference>
<feature type="transmembrane region" description="Helical" evidence="1">
    <location>
        <begin position="232"/>
        <end position="256"/>
    </location>
</feature>
<keyword evidence="1" id="KW-0812">Transmembrane</keyword>